<evidence type="ECO:0000256" key="6">
    <source>
        <dbReference type="ARBA" id="ARBA00023133"/>
    </source>
</evidence>
<dbReference type="EMBL" id="JAGGLD010000003">
    <property type="protein sequence ID" value="MBP2001244.1"/>
    <property type="molecule type" value="Genomic_DNA"/>
</dbReference>
<keyword evidence="8" id="KW-0627">Porphyrin biosynthesis</keyword>
<evidence type="ECO:0000256" key="10">
    <source>
        <dbReference type="ARBA" id="ARBA00047651"/>
    </source>
</evidence>
<evidence type="ECO:0000256" key="1">
    <source>
        <dbReference type="ARBA" id="ARBA00004694"/>
    </source>
</evidence>
<comment type="catalytic activity">
    <reaction evidence="10">
        <text>2 5-aminolevulinate = porphobilinogen + 2 H2O + H(+)</text>
        <dbReference type="Rhea" id="RHEA:24064"/>
        <dbReference type="ChEBI" id="CHEBI:15377"/>
        <dbReference type="ChEBI" id="CHEBI:15378"/>
        <dbReference type="ChEBI" id="CHEBI:58126"/>
        <dbReference type="ChEBI" id="CHEBI:356416"/>
        <dbReference type="EC" id="4.2.1.24"/>
    </reaction>
</comment>
<evidence type="ECO:0000256" key="9">
    <source>
        <dbReference type="ARBA" id="ARBA00032837"/>
    </source>
</evidence>
<evidence type="ECO:0000313" key="12">
    <source>
        <dbReference type="Proteomes" id="UP001519288"/>
    </source>
</evidence>
<gene>
    <name evidence="11" type="ORF">J2Z69_002287</name>
</gene>
<accession>A0ABS4JHP8</accession>
<evidence type="ECO:0000256" key="3">
    <source>
        <dbReference type="ARBA" id="ARBA00011823"/>
    </source>
</evidence>
<protein>
    <recommendedName>
        <fullName evidence="5">Delta-aminolevulinic acid dehydratase</fullName>
        <ecNumber evidence="4">4.2.1.24</ecNumber>
    </recommendedName>
    <alternativeName>
        <fullName evidence="9">Porphobilinogen synthase</fullName>
    </alternativeName>
</protein>
<dbReference type="RefSeq" id="WP_209862211.1">
    <property type="nucleotide sequence ID" value="NZ_JAGGLD010000003.1"/>
</dbReference>
<evidence type="ECO:0000256" key="4">
    <source>
        <dbReference type="ARBA" id="ARBA00012053"/>
    </source>
</evidence>
<comment type="subunit">
    <text evidence="3">Homooctamer.</text>
</comment>
<dbReference type="InterPro" id="IPR013785">
    <property type="entry name" value="Aldolase_TIM"/>
</dbReference>
<proteinExistence type="inferred from homology"/>
<reference evidence="11 12" key="1">
    <citation type="submission" date="2021-03" db="EMBL/GenBank/DDBJ databases">
        <title>Genomic Encyclopedia of Type Strains, Phase IV (KMG-IV): sequencing the most valuable type-strain genomes for metagenomic binning, comparative biology and taxonomic classification.</title>
        <authorList>
            <person name="Goeker M."/>
        </authorList>
    </citation>
    <scope>NUCLEOTIDE SEQUENCE [LARGE SCALE GENOMIC DNA]</scope>
    <source>
        <strain evidence="11 12">DSM 26806</strain>
    </source>
</reference>
<keyword evidence="12" id="KW-1185">Reference proteome</keyword>
<sequence length="386" mass="44088">MLTNVKTVFEELFQDDLQKNLFDNMRTSRRILDECEVKITPSCFAQPIDLDFTLSGNQEKDMPHMPGYPYRSALNAIQYIHELREHGIHSVVIRPVGKKDARMTPSQILDDHVEGIRTIRDAFPLGEITLTVDPFSTALNTDGSWGVKNDHQEGLNYMKTAELISDIALQYSAIGVDEILTLGRIEGEVNITRSTLDHINSPMKIKSFSQNSETSTAYIYLSDSPQYVQTGQKVLIGNMTEMCIQTLIDIYEGTNIIIVKPIENLHLILMTSRFLKNKDYIIDFILDAKTSQIIEKNAKLRNYFSDILFNIDRFFEKCQAVKVGTYTVSGTYYLQKKLEIEKSEKFSFALGEELIKNALSAANPYLDRLIDRNSLWFVKQLARQGQ</sequence>
<evidence type="ECO:0000256" key="8">
    <source>
        <dbReference type="ARBA" id="ARBA00023244"/>
    </source>
</evidence>
<dbReference type="Gene3D" id="3.20.20.70">
    <property type="entry name" value="Aldolase class I"/>
    <property type="match status" value="1"/>
</dbReference>
<dbReference type="Proteomes" id="UP001519288">
    <property type="component" value="Unassembled WGS sequence"/>
</dbReference>
<dbReference type="SUPFAM" id="SSF51569">
    <property type="entry name" value="Aldolase"/>
    <property type="match status" value="1"/>
</dbReference>
<keyword evidence="6" id="KW-0350">Heme biosynthesis</keyword>
<evidence type="ECO:0000256" key="5">
    <source>
        <dbReference type="ARBA" id="ARBA00020771"/>
    </source>
</evidence>
<name>A0ABS4JHP8_9BACL</name>
<evidence type="ECO:0000256" key="2">
    <source>
        <dbReference type="ARBA" id="ARBA00008055"/>
    </source>
</evidence>
<organism evidence="11 12">
    <name type="scientific">Paenibacillus shirakamiensis</name>
    <dbReference type="NCBI Taxonomy" id="1265935"/>
    <lineage>
        <taxon>Bacteria</taxon>
        <taxon>Bacillati</taxon>
        <taxon>Bacillota</taxon>
        <taxon>Bacilli</taxon>
        <taxon>Bacillales</taxon>
        <taxon>Paenibacillaceae</taxon>
        <taxon>Paenibacillus</taxon>
    </lineage>
</organism>
<dbReference type="GO" id="GO:0004655">
    <property type="term" value="F:porphobilinogen synthase activity"/>
    <property type="evidence" value="ECO:0007669"/>
    <property type="project" value="UniProtKB-EC"/>
</dbReference>
<dbReference type="InterPro" id="IPR001731">
    <property type="entry name" value="ALAD"/>
</dbReference>
<comment type="similarity">
    <text evidence="2">Belongs to the ALAD family.</text>
</comment>
<dbReference type="Pfam" id="PF00490">
    <property type="entry name" value="ALAD"/>
    <property type="match status" value="1"/>
</dbReference>
<comment type="pathway">
    <text evidence="1">Porphyrin-containing compound metabolism; protoporphyrin-IX biosynthesis; coproporphyrinogen-III from 5-aminolevulinate: step 1/4.</text>
</comment>
<comment type="caution">
    <text evidence="11">The sequence shown here is derived from an EMBL/GenBank/DDBJ whole genome shotgun (WGS) entry which is preliminary data.</text>
</comment>
<keyword evidence="7 11" id="KW-0456">Lyase</keyword>
<evidence type="ECO:0000256" key="7">
    <source>
        <dbReference type="ARBA" id="ARBA00023239"/>
    </source>
</evidence>
<evidence type="ECO:0000313" key="11">
    <source>
        <dbReference type="EMBL" id="MBP2001244.1"/>
    </source>
</evidence>
<dbReference type="EC" id="4.2.1.24" evidence="4"/>